<dbReference type="Proteomes" id="UP000279799">
    <property type="component" value="Chromosome"/>
</dbReference>
<evidence type="ECO:0000256" key="2">
    <source>
        <dbReference type="ARBA" id="ARBA00007067"/>
    </source>
</evidence>
<proteinExistence type="inferred from homology"/>
<dbReference type="GO" id="GO:0016783">
    <property type="term" value="F:sulfurtransferase activity"/>
    <property type="evidence" value="ECO:0007669"/>
    <property type="project" value="InterPro"/>
</dbReference>
<dbReference type="FunFam" id="3.40.1260.10:FF:000001">
    <property type="entry name" value="Sulfurtransferase TusD"/>
    <property type="match status" value="1"/>
</dbReference>
<dbReference type="InterPro" id="IPR003787">
    <property type="entry name" value="Sulphur_relay_DsrE/F-like"/>
</dbReference>
<evidence type="ECO:0000256" key="3">
    <source>
        <dbReference type="ARBA" id="ARBA00022490"/>
    </source>
</evidence>
<dbReference type="EC" id="2.8.1.-" evidence="5"/>
<reference evidence="5 6" key="1">
    <citation type="submission" date="2018-12" db="EMBL/GenBank/DDBJ databases">
        <authorList>
            <consortium name="Pathogen Informatics"/>
        </authorList>
    </citation>
    <scope>NUCLEOTIDE SEQUENCE [LARGE SCALE GENOMIC DNA]</scope>
    <source>
        <strain evidence="5 6">NCTC12871</strain>
    </source>
</reference>
<keyword evidence="6" id="KW-1185">Reference proteome</keyword>
<name>A0A448TTI0_9PAST</name>
<protein>
    <submittedName>
        <fullName evidence="5">Sulfur transfer complex subunit TusD</fullName>
        <ecNumber evidence="5">2.8.1.-</ecNumber>
    </submittedName>
</protein>
<dbReference type="InterPro" id="IPR027396">
    <property type="entry name" value="DsrEFH-like"/>
</dbReference>
<keyword evidence="4 5" id="KW-0808">Transferase</keyword>
<dbReference type="NCBIfam" id="TIGR03012">
    <property type="entry name" value="sulf_tusD_dsrE"/>
    <property type="match status" value="1"/>
</dbReference>
<comment type="subcellular location">
    <subcellularLocation>
        <location evidence="1">Cytoplasm</location>
    </subcellularLocation>
</comment>
<dbReference type="GO" id="GO:0097163">
    <property type="term" value="F:sulfur carrier activity"/>
    <property type="evidence" value="ECO:0007669"/>
    <property type="project" value="TreeGrafter"/>
</dbReference>
<dbReference type="AlphaFoldDB" id="A0A448TTI0"/>
<dbReference type="PANTHER" id="PTHR34874:SF3">
    <property type="entry name" value="SULFURTRANSFERASE TUSD"/>
    <property type="match status" value="1"/>
</dbReference>
<keyword evidence="3" id="KW-0963">Cytoplasm</keyword>
<evidence type="ECO:0000313" key="6">
    <source>
        <dbReference type="Proteomes" id="UP000279799"/>
    </source>
</evidence>
<evidence type="ECO:0000313" key="5">
    <source>
        <dbReference type="EMBL" id="VEJ09312.1"/>
    </source>
</evidence>
<dbReference type="PANTHER" id="PTHR34874">
    <property type="entry name" value="PROTEIN YCHN"/>
    <property type="match status" value="1"/>
</dbReference>
<dbReference type="NCBIfam" id="NF001237">
    <property type="entry name" value="PRK00207.1"/>
    <property type="match status" value="1"/>
</dbReference>
<dbReference type="EMBL" id="LR134510">
    <property type="protein sequence ID" value="VEJ09312.1"/>
    <property type="molecule type" value="Genomic_DNA"/>
</dbReference>
<comment type="similarity">
    <text evidence="2">Belongs to the DsrE/TusD family.</text>
</comment>
<dbReference type="KEGG" id="adp:NCTC12871_00761"/>
<organism evidence="5 6">
    <name type="scientific">Actinobacillus delphinicola</name>
    <dbReference type="NCBI Taxonomy" id="51161"/>
    <lineage>
        <taxon>Bacteria</taxon>
        <taxon>Pseudomonadati</taxon>
        <taxon>Pseudomonadota</taxon>
        <taxon>Gammaproteobacteria</taxon>
        <taxon>Pasteurellales</taxon>
        <taxon>Pasteurellaceae</taxon>
        <taxon>Actinobacillus</taxon>
    </lineage>
</organism>
<evidence type="ECO:0000256" key="1">
    <source>
        <dbReference type="ARBA" id="ARBA00004496"/>
    </source>
</evidence>
<sequence length="125" mass="13786">MRYVLAVSGANYGQQSAFTALQFAQALVKQGHQIQQIFFMQDGVSNANKFVSPANDEFNLLKAWQAFHQQYQVPLHLCIAAAQRRGVVDEITSATSEISVASPFILAGLGEFMQASLTCDRVLQF</sequence>
<dbReference type="GO" id="GO:1990228">
    <property type="term" value="C:sulfurtransferase complex"/>
    <property type="evidence" value="ECO:0007669"/>
    <property type="project" value="TreeGrafter"/>
</dbReference>
<evidence type="ECO:0000256" key="4">
    <source>
        <dbReference type="ARBA" id="ARBA00022679"/>
    </source>
</evidence>
<dbReference type="RefSeq" id="WP_126599137.1">
    <property type="nucleotide sequence ID" value="NZ_LR134510.1"/>
</dbReference>
<dbReference type="Gene3D" id="3.40.1260.10">
    <property type="entry name" value="DsrEFH-like"/>
    <property type="match status" value="1"/>
</dbReference>
<dbReference type="GO" id="GO:0002143">
    <property type="term" value="P:tRNA wobble position uridine thiolation"/>
    <property type="evidence" value="ECO:0007669"/>
    <property type="project" value="TreeGrafter"/>
</dbReference>
<dbReference type="InterPro" id="IPR017463">
    <property type="entry name" value="Sulphur_relay_TusD/DsrE"/>
</dbReference>
<accession>A0A448TTI0</accession>
<dbReference type="Pfam" id="PF02635">
    <property type="entry name" value="DsrE"/>
    <property type="match status" value="1"/>
</dbReference>
<dbReference type="OrthoDB" id="9787483at2"/>
<gene>
    <name evidence="5" type="primary">tusD</name>
    <name evidence="5" type="ORF">NCTC12871_00761</name>
</gene>
<dbReference type="SUPFAM" id="SSF75169">
    <property type="entry name" value="DsrEFH-like"/>
    <property type="match status" value="1"/>
</dbReference>